<dbReference type="EMBL" id="JARK01001376">
    <property type="protein sequence ID" value="EYC14528.1"/>
    <property type="molecule type" value="Genomic_DNA"/>
</dbReference>
<dbReference type="AlphaFoldDB" id="A0A016UJ31"/>
<accession>A0A016UJ31</accession>
<evidence type="ECO:0000313" key="1">
    <source>
        <dbReference type="EMBL" id="EYC14528.1"/>
    </source>
</evidence>
<evidence type="ECO:0000313" key="2">
    <source>
        <dbReference type="Proteomes" id="UP000024635"/>
    </source>
</evidence>
<reference evidence="2" key="1">
    <citation type="journal article" date="2015" name="Nat. Genet.">
        <title>The genome and transcriptome of the zoonotic hookworm Ancylostoma ceylanicum identify infection-specific gene families.</title>
        <authorList>
            <person name="Schwarz E.M."/>
            <person name="Hu Y."/>
            <person name="Antoshechkin I."/>
            <person name="Miller M.M."/>
            <person name="Sternberg P.W."/>
            <person name="Aroian R.V."/>
        </authorList>
    </citation>
    <scope>NUCLEOTIDE SEQUENCE</scope>
    <source>
        <strain evidence="2">HY135</strain>
    </source>
</reference>
<sequence length="143" mass="16326">MPLITTLSCGRYRPRSIHSDDLGATKTVHNSFRFAIEHRRTTYLESASPIPYNIEKIQNVQKSSSTKTRVCITVKEGRALPGYCDWWIKSQSMHQSRSNKVICNLQEKVGNAGIVESHLTTQATCTRIEKHESPAKRHMDNKR</sequence>
<gene>
    <name evidence="1" type="primary">Acey_s0040.g260</name>
    <name evidence="1" type="ORF">Y032_0040g260</name>
</gene>
<name>A0A016UJ31_9BILA</name>
<keyword evidence="2" id="KW-1185">Reference proteome</keyword>
<protein>
    <submittedName>
        <fullName evidence="1">Uncharacterized protein</fullName>
    </submittedName>
</protein>
<organism evidence="1 2">
    <name type="scientific">Ancylostoma ceylanicum</name>
    <dbReference type="NCBI Taxonomy" id="53326"/>
    <lineage>
        <taxon>Eukaryota</taxon>
        <taxon>Metazoa</taxon>
        <taxon>Ecdysozoa</taxon>
        <taxon>Nematoda</taxon>
        <taxon>Chromadorea</taxon>
        <taxon>Rhabditida</taxon>
        <taxon>Rhabditina</taxon>
        <taxon>Rhabditomorpha</taxon>
        <taxon>Strongyloidea</taxon>
        <taxon>Ancylostomatidae</taxon>
        <taxon>Ancylostomatinae</taxon>
        <taxon>Ancylostoma</taxon>
    </lineage>
</organism>
<dbReference type="Proteomes" id="UP000024635">
    <property type="component" value="Unassembled WGS sequence"/>
</dbReference>
<proteinExistence type="predicted"/>
<comment type="caution">
    <text evidence="1">The sequence shown here is derived from an EMBL/GenBank/DDBJ whole genome shotgun (WGS) entry which is preliminary data.</text>
</comment>